<dbReference type="SUPFAM" id="SSF58014">
    <property type="entry name" value="Coiled-coil domain of nucleotide exchange factor GrpE"/>
    <property type="match status" value="1"/>
</dbReference>
<comment type="function">
    <text evidence="4">Participates actively in the response to hyperosmotic and heat shock by preventing the aggregation of stress-denatured proteins, in association with DnaK and GrpE. It is the nucleotide exchange factor for DnaK and may function as a thermosensor. Unfolded proteins bind initially to DnaJ; upon interaction with the DnaJ-bound protein, DnaK hydrolyzes its bound ATP, resulting in the formation of a stable complex. GrpE releases ADP from DnaK; ATP binding to DnaK triggers the release of the substrate protein, thus completing the reaction cycle. Several rounds of ATP-dependent interactions between DnaJ, DnaK and GrpE are required for fully efficient folding.</text>
</comment>
<keyword evidence="8" id="KW-1185">Reference proteome</keyword>
<comment type="subunit">
    <text evidence="4">Homodimer.</text>
</comment>
<proteinExistence type="inferred from homology"/>
<organism evidence="7 8">
    <name type="scientific">Sulfitobacter aestuarii</name>
    <dbReference type="NCBI Taxonomy" id="2161676"/>
    <lineage>
        <taxon>Bacteria</taxon>
        <taxon>Pseudomonadati</taxon>
        <taxon>Pseudomonadota</taxon>
        <taxon>Alphaproteobacteria</taxon>
        <taxon>Rhodobacterales</taxon>
        <taxon>Roseobacteraceae</taxon>
        <taxon>Sulfitobacter</taxon>
    </lineage>
</organism>
<feature type="region of interest" description="Disordered" evidence="6">
    <location>
        <begin position="1"/>
        <end position="45"/>
    </location>
</feature>
<dbReference type="HAMAP" id="MF_01151">
    <property type="entry name" value="GrpE"/>
    <property type="match status" value="1"/>
</dbReference>
<dbReference type="PRINTS" id="PR00773">
    <property type="entry name" value="GRPEPROTEIN"/>
</dbReference>
<comment type="subcellular location">
    <subcellularLocation>
        <location evidence="4">Cytoplasm</location>
    </subcellularLocation>
</comment>
<evidence type="ECO:0000256" key="3">
    <source>
        <dbReference type="ARBA" id="ARBA00023186"/>
    </source>
</evidence>
<name>A0ABW5U4C2_9RHOB</name>
<evidence type="ECO:0000313" key="7">
    <source>
        <dbReference type="EMBL" id="MFD2740564.1"/>
    </source>
</evidence>
<accession>A0ABW5U4C2</accession>
<gene>
    <name evidence="4" type="primary">grpE</name>
    <name evidence="7" type="ORF">ACFSUD_13330</name>
</gene>
<reference evidence="8" key="1">
    <citation type="journal article" date="2019" name="Int. J. Syst. Evol. Microbiol.">
        <title>The Global Catalogue of Microorganisms (GCM) 10K type strain sequencing project: providing services to taxonomists for standard genome sequencing and annotation.</title>
        <authorList>
            <consortium name="The Broad Institute Genomics Platform"/>
            <consortium name="The Broad Institute Genome Sequencing Center for Infectious Disease"/>
            <person name="Wu L."/>
            <person name="Ma J."/>
        </authorList>
    </citation>
    <scope>NUCLEOTIDE SEQUENCE [LARGE SCALE GENOMIC DNA]</scope>
    <source>
        <strain evidence="8">TISTR 2562</strain>
    </source>
</reference>
<evidence type="ECO:0000313" key="8">
    <source>
        <dbReference type="Proteomes" id="UP001597474"/>
    </source>
</evidence>
<evidence type="ECO:0000256" key="1">
    <source>
        <dbReference type="ARBA" id="ARBA00009054"/>
    </source>
</evidence>
<comment type="caution">
    <text evidence="7">The sequence shown here is derived from an EMBL/GenBank/DDBJ whole genome shotgun (WGS) entry which is preliminary data.</text>
</comment>
<evidence type="ECO:0000256" key="5">
    <source>
        <dbReference type="RuleBase" id="RU004478"/>
    </source>
</evidence>
<comment type="similarity">
    <text evidence="1 4 5">Belongs to the GrpE family.</text>
</comment>
<evidence type="ECO:0000256" key="4">
    <source>
        <dbReference type="HAMAP-Rule" id="MF_01151"/>
    </source>
</evidence>
<dbReference type="SUPFAM" id="SSF51064">
    <property type="entry name" value="Head domain of nucleotide exchange factor GrpE"/>
    <property type="match status" value="1"/>
</dbReference>
<dbReference type="RefSeq" id="WP_386375098.1">
    <property type="nucleotide sequence ID" value="NZ_JBHUMP010000011.1"/>
</dbReference>
<dbReference type="Gene3D" id="2.30.22.10">
    <property type="entry name" value="Head domain of nucleotide exchange factor GrpE"/>
    <property type="match status" value="1"/>
</dbReference>
<keyword evidence="3 4" id="KW-0143">Chaperone</keyword>
<dbReference type="InterPro" id="IPR000740">
    <property type="entry name" value="GrpE"/>
</dbReference>
<dbReference type="Pfam" id="PF01025">
    <property type="entry name" value="GrpE"/>
    <property type="match status" value="1"/>
</dbReference>
<feature type="compositionally biased region" description="Basic and acidic residues" evidence="6">
    <location>
        <begin position="35"/>
        <end position="45"/>
    </location>
</feature>
<dbReference type="PANTHER" id="PTHR21237">
    <property type="entry name" value="GRPE PROTEIN"/>
    <property type="match status" value="1"/>
</dbReference>
<sequence length="198" mass="21116">MENGDEKITEQSPSPETSHRAPNRSPVAVGNEVSEAEKGAAARERIDNLTDQLKRALAETENARKRANAARAEGREQGVAVAIAALIPAFDALALGIETARTDPGCGDPRIAQHLEGLRHIRDVFETGLKALGVRIIAPKDTPFDPALHEALQMQETAETAPGQILILHRPGFALNQRLIRPAHVTVSASPAAEPEAG</sequence>
<dbReference type="InterPro" id="IPR013805">
    <property type="entry name" value="GrpE_CC"/>
</dbReference>
<evidence type="ECO:0000256" key="2">
    <source>
        <dbReference type="ARBA" id="ARBA00023016"/>
    </source>
</evidence>
<dbReference type="InterPro" id="IPR009012">
    <property type="entry name" value="GrpE_head"/>
</dbReference>
<dbReference type="Proteomes" id="UP001597474">
    <property type="component" value="Unassembled WGS sequence"/>
</dbReference>
<keyword evidence="4" id="KW-0963">Cytoplasm</keyword>
<protein>
    <recommendedName>
        <fullName evidence="4">Protein GrpE</fullName>
    </recommendedName>
    <alternativeName>
        <fullName evidence="4">HSP-70 cofactor</fullName>
    </alternativeName>
</protein>
<evidence type="ECO:0000256" key="6">
    <source>
        <dbReference type="SAM" id="MobiDB-lite"/>
    </source>
</evidence>
<dbReference type="EMBL" id="JBHUMP010000011">
    <property type="protein sequence ID" value="MFD2740564.1"/>
    <property type="molecule type" value="Genomic_DNA"/>
</dbReference>
<keyword evidence="2 4" id="KW-0346">Stress response</keyword>
<dbReference type="PANTHER" id="PTHR21237:SF23">
    <property type="entry name" value="GRPE PROTEIN HOMOLOG, MITOCHONDRIAL"/>
    <property type="match status" value="1"/>
</dbReference>
<dbReference type="Gene3D" id="3.90.20.20">
    <property type="match status" value="1"/>
</dbReference>